<proteinExistence type="predicted"/>
<dbReference type="KEGG" id="vg:62680332"/>
<name>A0A5Q2UBU4_9CAUD</name>
<keyword evidence="2" id="KW-1185">Reference proteome</keyword>
<dbReference type="GeneID" id="62680332"/>
<organism evidence="1 2">
    <name type="scientific">Bacteriophage Phobos</name>
    <dbReference type="NCBI Taxonomy" id="2662138"/>
    <lineage>
        <taxon>Viruses</taxon>
        <taxon>Duplodnaviria</taxon>
        <taxon>Heunggongvirae</taxon>
        <taxon>Uroviricota</taxon>
        <taxon>Caudoviricetes</taxon>
        <taxon>Casjensviridae</taxon>
        <taxon>Phobosvirus</taxon>
        <taxon>Phobosvirus phobos</taxon>
    </lineage>
</organism>
<evidence type="ECO:0000313" key="1">
    <source>
        <dbReference type="EMBL" id="QGH45031.1"/>
    </source>
</evidence>
<sequence>MTTAATTLTISKVRAADIKAGPVNLEYKGAVYALTVNDDWGGQFAVVMPQDKTRHTGSLSHLLELVRTWDAAEAEEQAEAAAQGAARLCIAIARVAHAIAAASPSAPGYSESGTRETTAMTSRVGHDYIVTEGPAHNAAAYRATRLLHVQAVARALLAYELSLIPGRRVAACNLLPGMRVRTNLSHPARTILGVKAGPDADSVEVEILAHDGQRWTLVQDNCRMWDFLGTVHQSERAQAAIHGFEAIREVQAAEFVKIEAPTLAIDAELYKGRVMSLEAKAERRIVANLLAYLEHHGWSLATVWDGEEDCPAANVREAMELVFNLDEARVYVKKPNAAGVNTFHSVVLVMGNASDIICDYTFTQGDPDGFAACMDAFNADDYT</sequence>
<protein>
    <submittedName>
        <fullName evidence="1">Uncharacterized protein</fullName>
    </submittedName>
</protein>
<accession>A0A5Q2UBU4</accession>
<reference evidence="1 2" key="1">
    <citation type="submission" date="2019-09" db="EMBL/GenBank/DDBJ databases">
        <title>Phages that infect the bacterial plant pathogen.</title>
        <authorList>
            <person name="Lightbourn L."/>
            <person name="Amarillas L."/>
            <person name="Estrada M."/>
            <person name="Leon R."/>
            <person name="Figueroa L."/>
        </authorList>
    </citation>
    <scope>NUCLEOTIDE SEQUENCE [LARGE SCALE GENOMIC DNA]</scope>
</reference>
<dbReference type="RefSeq" id="YP_009997814.1">
    <property type="nucleotide sequence ID" value="NC_052977.1"/>
</dbReference>
<dbReference type="Proteomes" id="UP000383418">
    <property type="component" value="Segment"/>
</dbReference>
<dbReference type="EMBL" id="MN478374">
    <property type="protein sequence ID" value="QGH45031.1"/>
    <property type="molecule type" value="Genomic_DNA"/>
</dbReference>
<evidence type="ECO:0000313" key="2">
    <source>
        <dbReference type="Proteomes" id="UP000383418"/>
    </source>
</evidence>